<dbReference type="Pfam" id="PF01202">
    <property type="entry name" value="SKI"/>
    <property type="match status" value="1"/>
</dbReference>
<feature type="binding site" evidence="11">
    <location>
        <position position="116"/>
    </location>
    <ligand>
        <name>ATP</name>
        <dbReference type="ChEBI" id="CHEBI:30616"/>
    </ligand>
</feature>
<keyword evidence="6 11" id="KW-0547">Nucleotide-binding</keyword>
<dbReference type="GO" id="GO:0004765">
    <property type="term" value="F:shikimate kinase activity"/>
    <property type="evidence" value="ECO:0007669"/>
    <property type="project" value="UniProtKB-UniRule"/>
</dbReference>
<name>A0A1V5M7V3_UNCT6</name>
<dbReference type="HAMAP" id="MF_00109">
    <property type="entry name" value="Shikimate_kinase"/>
    <property type="match status" value="1"/>
</dbReference>
<evidence type="ECO:0000256" key="5">
    <source>
        <dbReference type="ARBA" id="ARBA00022679"/>
    </source>
</evidence>
<dbReference type="InterPro" id="IPR000623">
    <property type="entry name" value="Shikimate_kinase/TSH1"/>
</dbReference>
<evidence type="ECO:0000256" key="11">
    <source>
        <dbReference type="HAMAP-Rule" id="MF_00109"/>
    </source>
</evidence>
<dbReference type="CDD" id="cd00464">
    <property type="entry name" value="SK"/>
    <property type="match status" value="1"/>
</dbReference>
<dbReference type="PRINTS" id="PR01100">
    <property type="entry name" value="SHIKIMTKNASE"/>
</dbReference>
<protein>
    <recommendedName>
        <fullName evidence="3 11">Shikimate kinase</fullName>
        <shortName evidence="11">SK</shortName>
        <ecNumber evidence="3 11">2.7.1.71</ecNumber>
    </recommendedName>
</protein>
<evidence type="ECO:0000256" key="7">
    <source>
        <dbReference type="ARBA" id="ARBA00022777"/>
    </source>
</evidence>
<feature type="binding site" evidence="11">
    <location>
        <position position="151"/>
    </location>
    <ligand>
        <name>ATP</name>
        <dbReference type="ChEBI" id="CHEBI:30616"/>
    </ligand>
</feature>
<dbReference type="EC" id="2.7.1.71" evidence="3 11"/>
<organism evidence="12">
    <name type="scientific">candidate division TA06 bacterium ADurb.Bin417</name>
    <dbReference type="NCBI Taxonomy" id="1852828"/>
    <lineage>
        <taxon>Bacteria</taxon>
        <taxon>Bacteria division TA06</taxon>
    </lineage>
</organism>
<keyword evidence="11" id="KW-0479">Metal-binding</keyword>
<keyword evidence="11" id="KW-0963">Cytoplasm</keyword>
<evidence type="ECO:0000256" key="8">
    <source>
        <dbReference type="ARBA" id="ARBA00022840"/>
    </source>
</evidence>
<evidence type="ECO:0000256" key="1">
    <source>
        <dbReference type="ARBA" id="ARBA00004842"/>
    </source>
</evidence>
<dbReference type="PANTHER" id="PTHR21087">
    <property type="entry name" value="SHIKIMATE KINASE"/>
    <property type="match status" value="1"/>
</dbReference>
<feature type="binding site" evidence="11">
    <location>
        <position position="56"/>
    </location>
    <ligand>
        <name>substrate</name>
    </ligand>
</feature>
<sequence length="175" mass="19371">MKIVLTGFMGTGKTAVGKILARRLGYRFLDTDDLIEARAGRPISEIFNRDGETAFRLLESEVIASLAEADRTVIATGGGAVLDPENMTNLGSNGLIFALLADPAEIARRTASQRHRPLLNVPDRETRIREMLKKRLPYYQRAGQCLETTGRTPEAIAGEIIRILETDKPQKEPRP</sequence>
<dbReference type="GO" id="GO:0009073">
    <property type="term" value="P:aromatic amino acid family biosynthetic process"/>
    <property type="evidence" value="ECO:0007669"/>
    <property type="project" value="UniProtKB-KW"/>
</dbReference>
<keyword evidence="7 11" id="KW-0418">Kinase</keyword>
<dbReference type="InterPro" id="IPR031322">
    <property type="entry name" value="Shikimate/glucono_kinase"/>
</dbReference>
<gene>
    <name evidence="11 12" type="primary">aroK</name>
    <name evidence="12" type="ORF">BWY73_01527</name>
</gene>
<dbReference type="GO" id="GO:0005524">
    <property type="term" value="F:ATP binding"/>
    <property type="evidence" value="ECO:0007669"/>
    <property type="project" value="UniProtKB-UniRule"/>
</dbReference>
<dbReference type="SUPFAM" id="SSF52540">
    <property type="entry name" value="P-loop containing nucleoside triphosphate hydrolases"/>
    <property type="match status" value="1"/>
</dbReference>
<dbReference type="PANTHER" id="PTHR21087:SF16">
    <property type="entry name" value="SHIKIMATE KINASE 1, CHLOROPLASTIC"/>
    <property type="match status" value="1"/>
</dbReference>
<comment type="subunit">
    <text evidence="11">Monomer.</text>
</comment>
<dbReference type="EMBL" id="MWAK01000382">
    <property type="protein sequence ID" value="OPZ89318.1"/>
    <property type="molecule type" value="Genomic_DNA"/>
</dbReference>
<feature type="binding site" evidence="11">
    <location>
        <begin position="10"/>
        <end position="15"/>
    </location>
    <ligand>
        <name>ATP</name>
        <dbReference type="ChEBI" id="CHEBI:30616"/>
    </ligand>
</feature>
<comment type="pathway">
    <text evidence="1 11">Metabolic intermediate biosynthesis; chorismate biosynthesis; chorismate from D-erythrose 4-phosphate and phosphoenolpyruvate: step 5/7.</text>
</comment>
<dbReference type="UniPathway" id="UPA00053">
    <property type="reaction ID" value="UER00088"/>
</dbReference>
<evidence type="ECO:0000256" key="3">
    <source>
        <dbReference type="ARBA" id="ARBA00012154"/>
    </source>
</evidence>
<evidence type="ECO:0000256" key="2">
    <source>
        <dbReference type="ARBA" id="ARBA00006997"/>
    </source>
</evidence>
<comment type="cofactor">
    <cofactor evidence="11">
        <name>Mg(2+)</name>
        <dbReference type="ChEBI" id="CHEBI:18420"/>
    </cofactor>
    <text evidence="11">Binds 1 Mg(2+) ion per subunit.</text>
</comment>
<keyword evidence="8 11" id="KW-0067">ATP-binding</keyword>
<evidence type="ECO:0000256" key="4">
    <source>
        <dbReference type="ARBA" id="ARBA00022605"/>
    </source>
</evidence>
<evidence type="ECO:0000256" key="9">
    <source>
        <dbReference type="ARBA" id="ARBA00023141"/>
    </source>
</evidence>
<evidence type="ECO:0000256" key="6">
    <source>
        <dbReference type="ARBA" id="ARBA00022741"/>
    </source>
</evidence>
<dbReference type="Proteomes" id="UP000485484">
    <property type="component" value="Unassembled WGS sequence"/>
</dbReference>
<evidence type="ECO:0000256" key="10">
    <source>
        <dbReference type="ARBA" id="ARBA00048567"/>
    </source>
</evidence>
<feature type="binding site" evidence="11">
    <location>
        <position position="32"/>
    </location>
    <ligand>
        <name>substrate</name>
    </ligand>
</feature>
<keyword evidence="9 11" id="KW-0057">Aromatic amino acid biosynthesis</keyword>
<feature type="binding site" evidence="11">
    <location>
        <position position="135"/>
    </location>
    <ligand>
        <name>substrate</name>
    </ligand>
</feature>
<proteinExistence type="inferred from homology"/>
<keyword evidence="5 11" id="KW-0808">Transferase</keyword>
<comment type="subcellular location">
    <subcellularLocation>
        <location evidence="11">Cytoplasm</location>
    </subcellularLocation>
</comment>
<dbReference type="AlphaFoldDB" id="A0A1V5M7V3"/>
<dbReference type="InterPro" id="IPR027417">
    <property type="entry name" value="P-loop_NTPase"/>
</dbReference>
<dbReference type="Gene3D" id="3.40.50.300">
    <property type="entry name" value="P-loop containing nucleotide triphosphate hydrolases"/>
    <property type="match status" value="1"/>
</dbReference>
<feature type="binding site" evidence="11">
    <location>
        <position position="14"/>
    </location>
    <ligand>
        <name>Mg(2+)</name>
        <dbReference type="ChEBI" id="CHEBI:18420"/>
    </ligand>
</feature>
<dbReference type="GO" id="GO:0009423">
    <property type="term" value="P:chorismate biosynthetic process"/>
    <property type="evidence" value="ECO:0007669"/>
    <property type="project" value="UniProtKB-UniRule"/>
</dbReference>
<reference evidence="12" key="1">
    <citation type="submission" date="2017-02" db="EMBL/GenBank/DDBJ databases">
        <title>Delving into the versatile metabolic prowess of the omnipresent phylum Bacteroidetes.</title>
        <authorList>
            <person name="Nobu M.K."/>
            <person name="Mei R."/>
            <person name="Narihiro T."/>
            <person name="Kuroda K."/>
            <person name="Liu W.-T."/>
        </authorList>
    </citation>
    <scope>NUCLEOTIDE SEQUENCE</scope>
    <source>
        <strain evidence="12">ADurb.Bin417</strain>
    </source>
</reference>
<keyword evidence="4 11" id="KW-0028">Amino-acid biosynthesis</keyword>
<accession>A0A1V5M7V3</accession>
<dbReference type="GO" id="GO:0000287">
    <property type="term" value="F:magnesium ion binding"/>
    <property type="evidence" value="ECO:0007669"/>
    <property type="project" value="UniProtKB-UniRule"/>
</dbReference>
<evidence type="ECO:0000313" key="12">
    <source>
        <dbReference type="EMBL" id="OPZ89318.1"/>
    </source>
</evidence>
<comment type="catalytic activity">
    <reaction evidence="10 11">
        <text>shikimate + ATP = 3-phosphoshikimate + ADP + H(+)</text>
        <dbReference type="Rhea" id="RHEA:13121"/>
        <dbReference type="ChEBI" id="CHEBI:15378"/>
        <dbReference type="ChEBI" id="CHEBI:30616"/>
        <dbReference type="ChEBI" id="CHEBI:36208"/>
        <dbReference type="ChEBI" id="CHEBI:145989"/>
        <dbReference type="ChEBI" id="CHEBI:456216"/>
        <dbReference type="EC" id="2.7.1.71"/>
    </reaction>
</comment>
<comment type="function">
    <text evidence="11">Catalyzes the specific phosphorylation of the 3-hydroxyl group of shikimic acid using ATP as a cosubstrate.</text>
</comment>
<feature type="binding site" evidence="11">
    <location>
        <position position="78"/>
    </location>
    <ligand>
        <name>substrate</name>
    </ligand>
</feature>
<keyword evidence="11" id="KW-0460">Magnesium</keyword>
<dbReference type="InterPro" id="IPR023000">
    <property type="entry name" value="Shikimate_kinase_CS"/>
</dbReference>
<dbReference type="GO" id="GO:0008652">
    <property type="term" value="P:amino acid biosynthetic process"/>
    <property type="evidence" value="ECO:0007669"/>
    <property type="project" value="UniProtKB-KW"/>
</dbReference>
<comment type="caution">
    <text evidence="12">The sequence shown here is derived from an EMBL/GenBank/DDBJ whole genome shotgun (WGS) entry which is preliminary data.</text>
</comment>
<comment type="similarity">
    <text evidence="2 11">Belongs to the shikimate kinase family.</text>
</comment>
<dbReference type="PROSITE" id="PS01128">
    <property type="entry name" value="SHIKIMATE_KINASE"/>
    <property type="match status" value="1"/>
</dbReference>
<dbReference type="GO" id="GO:0005829">
    <property type="term" value="C:cytosol"/>
    <property type="evidence" value="ECO:0007669"/>
    <property type="project" value="TreeGrafter"/>
</dbReference>